<organism evidence="1 2">
    <name type="scientific">Vannielia litorea</name>
    <dbReference type="NCBI Taxonomy" id="1217970"/>
    <lineage>
        <taxon>Bacteria</taxon>
        <taxon>Pseudomonadati</taxon>
        <taxon>Pseudomonadota</taxon>
        <taxon>Alphaproteobacteria</taxon>
        <taxon>Rhodobacterales</taxon>
        <taxon>Paracoccaceae</taxon>
        <taxon>Vannielia</taxon>
    </lineage>
</organism>
<dbReference type="AlphaFoldDB" id="A0A1N6H4Q6"/>
<dbReference type="OrthoDB" id="7870101at2"/>
<evidence type="ECO:0000313" key="1">
    <source>
        <dbReference type="EMBL" id="SIO14743.1"/>
    </source>
</evidence>
<name>A0A1N6H4Q6_9RHOB</name>
<protein>
    <submittedName>
        <fullName evidence="1">Uncharacterized protein</fullName>
    </submittedName>
</protein>
<accession>A0A1N6H4Q6</accession>
<dbReference type="RefSeq" id="WP_074257020.1">
    <property type="nucleotide sequence ID" value="NZ_FSRL01000001.1"/>
</dbReference>
<gene>
    <name evidence="1" type="ORF">SAMN05444002_3077</name>
</gene>
<dbReference type="Proteomes" id="UP000184932">
    <property type="component" value="Unassembled WGS sequence"/>
</dbReference>
<keyword evidence="2" id="KW-1185">Reference proteome</keyword>
<proteinExistence type="predicted"/>
<dbReference type="EMBL" id="FSRL01000001">
    <property type="protein sequence ID" value="SIO14743.1"/>
    <property type="molecule type" value="Genomic_DNA"/>
</dbReference>
<evidence type="ECO:0000313" key="2">
    <source>
        <dbReference type="Proteomes" id="UP000184932"/>
    </source>
</evidence>
<sequence length="66" mass="7358">MPITGPQIDHVIYDPALRRFEADVSFTTGTPLRRKVHVSIPGHVQWGHQKMVSELVAAGQRALQGR</sequence>
<reference evidence="2" key="1">
    <citation type="submission" date="2016-11" db="EMBL/GenBank/DDBJ databases">
        <authorList>
            <person name="Varghese N."/>
            <person name="Submissions S."/>
        </authorList>
    </citation>
    <scope>NUCLEOTIDE SEQUENCE [LARGE SCALE GENOMIC DNA]</scope>
    <source>
        <strain evidence="2">DSM 29440</strain>
    </source>
</reference>